<keyword evidence="3" id="KW-0812">Transmembrane</keyword>
<sequence>MNRAPQAEALRYRAFISYSHRDKAWAEWLHRGLETYRVPSRLVGQRTAAGVVPRRLAPVFRDRDELASSGDLGRQVNQALAQSANLIVICSPAAAASRWVGEEVLAFRRLGRDGRIFCLVVAGEPNAAGDNQAQECLPKALRLPLDGNGPPGAKDAEPVAADVRPGKDGKHNAKLKLVAGLLDLEFDQLRRRELQRRNRRLTALACLALLVMLVTSLLAIDAVIARHAAERRQKQAEALVDFMLGDLNDKLAQVQRLDIMEAVDDKAMDYFQSLPPTDITDEALQQRAKALEKIGSVRSDQGHLAAAMAAFQAAAQVAGPLADAAPDDPERQTSYAEILAFIGMTDWNLGDLDAAQRHFEEARNVLQRAQSHAAGDPELIFLLTSIDNNIGHVFEARGKLDQAEAEYRRMLVRCTALVAGRPPNAQWISQLGAAHNNLGKTALVRGDLAAALAEYAADDAIETGLSARDPKDNDQRENTVRVRATLGRTSMMVGNTPAGLLQMQQALDMATQLAKVDPSQTSFQQKVALYSSQLARFRRLTGDLPGASALVHQSLRIYSALTRQDPANADWQQGLAEARSEQAAQALAAGRDDLALGQVGAALKLLDPLLAKQPDDRATLLDTATARLQLAALTRDAPRARQLRERTLLLLQKVSSGRGDPRLLALQTDALLGMGRKDEATPVIGRLWASGYRDPALLSLLRHEQIDYPRNPQFEQRLASANQRRQP</sequence>
<dbReference type="Pfam" id="PF13676">
    <property type="entry name" value="TIR_2"/>
    <property type="match status" value="1"/>
</dbReference>
<evidence type="ECO:0000256" key="3">
    <source>
        <dbReference type="SAM" id="Phobius"/>
    </source>
</evidence>
<dbReference type="Gene3D" id="1.25.40.10">
    <property type="entry name" value="Tetratricopeptide repeat domain"/>
    <property type="match status" value="2"/>
</dbReference>
<evidence type="ECO:0000313" key="6">
    <source>
        <dbReference type="Proteomes" id="UP000199420"/>
    </source>
</evidence>
<dbReference type="InterPro" id="IPR035897">
    <property type="entry name" value="Toll_tir_struct_dom_sf"/>
</dbReference>
<keyword evidence="2" id="KW-0802">TPR repeat</keyword>
<reference evidence="5 6" key="1">
    <citation type="submission" date="2016-10" db="EMBL/GenBank/DDBJ databases">
        <authorList>
            <person name="de Groot N.N."/>
        </authorList>
    </citation>
    <scope>NUCLEOTIDE SEQUENCE [LARGE SCALE GENOMIC DNA]</scope>
    <source>
        <strain evidence="5 6">DSM 26515</strain>
    </source>
</reference>
<dbReference type="EMBL" id="FNYC01000004">
    <property type="protein sequence ID" value="SEJ05694.1"/>
    <property type="molecule type" value="Genomic_DNA"/>
</dbReference>
<proteinExistence type="predicted"/>
<keyword evidence="3" id="KW-1133">Transmembrane helix</keyword>
<dbReference type="RefSeq" id="WP_091339509.1">
    <property type="nucleotide sequence ID" value="NZ_FNYC01000004.1"/>
</dbReference>
<name>A0A1H6VRI8_9GAMM</name>
<evidence type="ECO:0000256" key="2">
    <source>
        <dbReference type="ARBA" id="ARBA00022803"/>
    </source>
</evidence>
<protein>
    <submittedName>
        <fullName evidence="5">MTH538 TIR-like domain</fullName>
    </submittedName>
</protein>
<dbReference type="SUPFAM" id="SSF48452">
    <property type="entry name" value="TPR-like"/>
    <property type="match status" value="1"/>
</dbReference>
<dbReference type="STRING" id="529704.SAMN02927913_3299"/>
<feature type="transmembrane region" description="Helical" evidence="3">
    <location>
        <begin position="201"/>
        <end position="225"/>
    </location>
</feature>
<dbReference type="PANTHER" id="PTHR45641">
    <property type="entry name" value="TETRATRICOPEPTIDE REPEAT PROTEIN (AFU_ORTHOLOGUE AFUA_6G03870)"/>
    <property type="match status" value="1"/>
</dbReference>
<dbReference type="GO" id="GO:0007165">
    <property type="term" value="P:signal transduction"/>
    <property type="evidence" value="ECO:0007669"/>
    <property type="project" value="InterPro"/>
</dbReference>
<dbReference type="InterPro" id="IPR000157">
    <property type="entry name" value="TIR_dom"/>
</dbReference>
<accession>A0A1H6VRI8</accession>
<dbReference type="Gene3D" id="3.40.50.10140">
    <property type="entry name" value="Toll/interleukin-1 receptor homology (TIR) domain"/>
    <property type="match status" value="1"/>
</dbReference>
<dbReference type="AlphaFoldDB" id="A0A1H6VRI8"/>
<keyword evidence="6" id="KW-1185">Reference proteome</keyword>
<dbReference type="InterPro" id="IPR011990">
    <property type="entry name" value="TPR-like_helical_dom_sf"/>
</dbReference>
<evidence type="ECO:0000313" key="5">
    <source>
        <dbReference type="EMBL" id="SEJ05694.1"/>
    </source>
</evidence>
<evidence type="ECO:0000259" key="4">
    <source>
        <dbReference type="Pfam" id="PF13676"/>
    </source>
</evidence>
<dbReference type="Proteomes" id="UP000199420">
    <property type="component" value="Unassembled WGS sequence"/>
</dbReference>
<evidence type="ECO:0000256" key="1">
    <source>
        <dbReference type="ARBA" id="ARBA00022737"/>
    </source>
</evidence>
<dbReference type="OrthoDB" id="7308181at2"/>
<dbReference type="PANTHER" id="PTHR45641:SF19">
    <property type="entry name" value="NEPHROCYSTIN-3"/>
    <property type="match status" value="1"/>
</dbReference>
<feature type="domain" description="TIR" evidence="4">
    <location>
        <begin position="15"/>
        <end position="122"/>
    </location>
</feature>
<gene>
    <name evidence="5" type="ORF">SAMN04487997_2354</name>
</gene>
<keyword evidence="3" id="KW-0472">Membrane</keyword>
<dbReference type="SUPFAM" id="SSF52200">
    <property type="entry name" value="Toll/Interleukin receptor TIR domain"/>
    <property type="match status" value="1"/>
</dbReference>
<keyword evidence="1" id="KW-0677">Repeat</keyword>
<organism evidence="5 6">
    <name type="scientific">Frateuria terrea</name>
    <dbReference type="NCBI Taxonomy" id="529704"/>
    <lineage>
        <taxon>Bacteria</taxon>
        <taxon>Pseudomonadati</taxon>
        <taxon>Pseudomonadota</taxon>
        <taxon>Gammaproteobacteria</taxon>
        <taxon>Lysobacterales</taxon>
        <taxon>Rhodanobacteraceae</taxon>
        <taxon>Frateuria</taxon>
    </lineage>
</organism>